<sequence length="100" mass="11297">MSEHAHSGILRIKSTAALAKQTWAHQVTSREISGTNYTKSRLSLPKCYQTIFWLTSEREDCDRAYRGDDRRPPVEACDSSEGFFLSAVLGLPELDFALME</sequence>
<protein>
    <submittedName>
        <fullName evidence="1">Uncharacterized protein</fullName>
    </submittedName>
</protein>
<dbReference type="Proteomes" id="UP001632037">
    <property type="component" value="Unassembled WGS sequence"/>
</dbReference>
<dbReference type="AlphaFoldDB" id="A0ABD3FDH4"/>
<evidence type="ECO:0000313" key="1">
    <source>
        <dbReference type="EMBL" id="KAL3664768.1"/>
    </source>
</evidence>
<keyword evidence="2" id="KW-1185">Reference proteome</keyword>
<name>A0ABD3FDH4_9STRA</name>
<gene>
    <name evidence="1" type="ORF">V7S43_009948</name>
</gene>
<comment type="caution">
    <text evidence="1">The sequence shown here is derived from an EMBL/GenBank/DDBJ whole genome shotgun (WGS) entry which is preliminary data.</text>
</comment>
<reference evidence="1 2" key="1">
    <citation type="submission" date="2024-09" db="EMBL/GenBank/DDBJ databases">
        <title>Genome sequencing and assembly of Phytophthora oleae, isolate VK10A, causative agent of rot of olive drupes.</title>
        <authorList>
            <person name="Conti Taguali S."/>
            <person name="Riolo M."/>
            <person name="La Spada F."/>
            <person name="Cacciola S.O."/>
            <person name="Dionisio G."/>
        </authorList>
    </citation>
    <scope>NUCLEOTIDE SEQUENCE [LARGE SCALE GENOMIC DNA]</scope>
    <source>
        <strain evidence="1 2">VK10A</strain>
    </source>
</reference>
<accession>A0ABD3FDH4</accession>
<evidence type="ECO:0000313" key="2">
    <source>
        <dbReference type="Proteomes" id="UP001632037"/>
    </source>
</evidence>
<dbReference type="EMBL" id="JBIMZQ010000022">
    <property type="protein sequence ID" value="KAL3664768.1"/>
    <property type="molecule type" value="Genomic_DNA"/>
</dbReference>
<proteinExistence type="predicted"/>
<organism evidence="1 2">
    <name type="scientific">Phytophthora oleae</name>
    <dbReference type="NCBI Taxonomy" id="2107226"/>
    <lineage>
        <taxon>Eukaryota</taxon>
        <taxon>Sar</taxon>
        <taxon>Stramenopiles</taxon>
        <taxon>Oomycota</taxon>
        <taxon>Peronosporomycetes</taxon>
        <taxon>Peronosporales</taxon>
        <taxon>Peronosporaceae</taxon>
        <taxon>Phytophthora</taxon>
    </lineage>
</organism>